<feature type="compositionally biased region" description="Polar residues" evidence="1">
    <location>
        <begin position="122"/>
        <end position="135"/>
    </location>
</feature>
<dbReference type="Pfam" id="PF00612">
    <property type="entry name" value="IQ"/>
    <property type="match status" value="2"/>
</dbReference>
<organism evidence="2 3">
    <name type="scientific">Cinara cedri</name>
    <dbReference type="NCBI Taxonomy" id="506608"/>
    <lineage>
        <taxon>Eukaryota</taxon>
        <taxon>Metazoa</taxon>
        <taxon>Ecdysozoa</taxon>
        <taxon>Arthropoda</taxon>
        <taxon>Hexapoda</taxon>
        <taxon>Insecta</taxon>
        <taxon>Pterygota</taxon>
        <taxon>Neoptera</taxon>
        <taxon>Paraneoptera</taxon>
        <taxon>Hemiptera</taxon>
        <taxon>Sternorrhyncha</taxon>
        <taxon>Aphidomorpha</taxon>
        <taxon>Aphidoidea</taxon>
        <taxon>Aphididae</taxon>
        <taxon>Lachninae</taxon>
        <taxon>Cinara</taxon>
    </lineage>
</organism>
<dbReference type="PANTHER" id="PTHR10699:SF11">
    <property type="entry name" value="IGLOO, ISOFORM A"/>
    <property type="match status" value="1"/>
</dbReference>
<dbReference type="CDD" id="cd23767">
    <property type="entry name" value="IQCD"/>
    <property type="match status" value="2"/>
</dbReference>
<evidence type="ECO:0000313" key="2">
    <source>
        <dbReference type="EMBL" id="VVC41000.1"/>
    </source>
</evidence>
<feature type="region of interest" description="Disordered" evidence="1">
    <location>
        <begin position="104"/>
        <end position="135"/>
    </location>
</feature>
<dbReference type="EMBL" id="CABPRJ010001911">
    <property type="protein sequence ID" value="VVC41000.1"/>
    <property type="molecule type" value="Genomic_DNA"/>
</dbReference>
<sequence length="185" mass="19909">MGCNPSKDGTVGDVVGNVKAAAAEKLTSLADDGKDAVGRTLFIPLRDDSGEFRDSLENTGLFSGEENSKTMKTSEETVDFEKEFRPDDVELCHAATKIQASFRGHMTRKQQAGGKDEPGNVASGTASKAENLESQLKNVDISKEADELLDVDLADPELHKAATKIQASFRGHKARKADEAVDNKQ</sequence>
<dbReference type="OrthoDB" id="252964at2759"/>
<dbReference type="InterPro" id="IPR000048">
    <property type="entry name" value="IQ_motif_EF-hand-BS"/>
</dbReference>
<protein>
    <submittedName>
        <fullName evidence="2">IQ motif, EF-hand binding site</fullName>
    </submittedName>
</protein>
<accession>A0A5E4NER4</accession>
<dbReference type="SMART" id="SM00015">
    <property type="entry name" value="IQ"/>
    <property type="match status" value="2"/>
</dbReference>
<dbReference type="Gene3D" id="1.20.5.190">
    <property type="match status" value="2"/>
</dbReference>
<evidence type="ECO:0000256" key="1">
    <source>
        <dbReference type="SAM" id="MobiDB-lite"/>
    </source>
</evidence>
<evidence type="ECO:0000313" key="3">
    <source>
        <dbReference type="Proteomes" id="UP000325440"/>
    </source>
</evidence>
<dbReference type="GO" id="GO:0005516">
    <property type="term" value="F:calmodulin binding"/>
    <property type="evidence" value="ECO:0007669"/>
    <property type="project" value="TreeGrafter"/>
</dbReference>
<keyword evidence="3" id="KW-1185">Reference proteome</keyword>
<dbReference type="Proteomes" id="UP000325440">
    <property type="component" value="Unassembled WGS sequence"/>
</dbReference>
<gene>
    <name evidence="2" type="ORF">CINCED_3A013923</name>
</gene>
<dbReference type="PROSITE" id="PS50096">
    <property type="entry name" value="IQ"/>
    <property type="match status" value="2"/>
</dbReference>
<proteinExistence type="predicted"/>
<name>A0A5E4NER4_9HEMI</name>
<reference evidence="2 3" key="1">
    <citation type="submission" date="2019-08" db="EMBL/GenBank/DDBJ databases">
        <authorList>
            <person name="Alioto T."/>
            <person name="Alioto T."/>
            <person name="Gomez Garrido J."/>
        </authorList>
    </citation>
    <scope>NUCLEOTIDE SEQUENCE [LARGE SCALE GENOMIC DNA]</scope>
</reference>
<dbReference type="PANTHER" id="PTHR10699">
    <property type="entry name" value="NEUROMODULIN"/>
    <property type="match status" value="1"/>
</dbReference>
<dbReference type="AlphaFoldDB" id="A0A5E4NER4"/>